<dbReference type="Gene3D" id="3.40.50.720">
    <property type="entry name" value="NAD(P)-binding Rossmann-like Domain"/>
    <property type="match status" value="1"/>
</dbReference>
<dbReference type="InterPro" id="IPR057326">
    <property type="entry name" value="KR_dom"/>
</dbReference>
<proteinExistence type="inferred from homology"/>
<feature type="domain" description="Ketoreductase" evidence="4">
    <location>
        <begin position="7"/>
        <end position="191"/>
    </location>
</feature>
<dbReference type="SUPFAM" id="SSF51735">
    <property type="entry name" value="NAD(P)-binding Rossmann-fold domains"/>
    <property type="match status" value="1"/>
</dbReference>
<dbReference type="Pfam" id="PF00106">
    <property type="entry name" value="adh_short"/>
    <property type="match status" value="1"/>
</dbReference>
<evidence type="ECO:0000313" key="6">
    <source>
        <dbReference type="Proteomes" id="UP000006892"/>
    </source>
</evidence>
<sequence>MGYFDRRVVAVTGAGSGIGRELALRLAQSGASLALADIDSAALDVTAETCRRIGADVATTALDVIDRTAVAAFATDTVGRFGGVDVIVNNAGVLFSGNVADADYADLEHVVNVDFWGVVNGTKEFLPHILKSERGHIVNLSSAFGLMAAPGYSAYNAAKFAVRGFTESLRQEMESAGHRVKVTCVYPGGVRTPIARTARIAAGVDHADVVASFEQRIARTDPADAARTILRGVERGRPRVLVGPDARVVDVVTRILGPGYQRLLPAAKRLASR</sequence>
<dbReference type="PRINTS" id="PR00081">
    <property type="entry name" value="GDHRDH"/>
</dbReference>
<dbReference type="Proteomes" id="UP001154400">
    <property type="component" value="Chromosome"/>
</dbReference>
<dbReference type="PANTHER" id="PTHR43391:SF82">
    <property type="entry name" value="OXIDOREDUCTASE SADH-RELATED"/>
    <property type="match status" value="1"/>
</dbReference>
<reference evidence="5" key="1">
    <citation type="journal article" date="2010" name="PLoS Genet.">
        <title>The genome of a pathogenic rhodococcus: cooptive virulence underpinned by key gene acquisitions.</title>
        <authorList>
            <person name="Letek M."/>
            <person name="Gonzalez P."/>
            <person name="Macarthur I."/>
            <person name="Rodriguez H."/>
            <person name="Freeman T.C."/>
            <person name="Valero-Rello A."/>
            <person name="Blanco M."/>
            <person name="Buckley T."/>
            <person name="Cherevach I."/>
            <person name="Fahey R."/>
            <person name="Hapeshi A."/>
            <person name="Holdstock J."/>
            <person name="Leadon D."/>
            <person name="Navas J."/>
            <person name="Ocampo A."/>
            <person name="Quail M.A."/>
            <person name="Sanders M."/>
            <person name="Scortti M.M."/>
            <person name="Prescott J.F."/>
            <person name="Fogarty U."/>
            <person name="Meijer W.G."/>
            <person name="Parkhill J."/>
            <person name="Bentley S.D."/>
            <person name="Vazquez-Boland J.A."/>
        </authorList>
    </citation>
    <scope>NUCLEOTIDE SEQUENCE [LARGE SCALE GENOMIC DNA]</scope>
    <source>
        <strain evidence="5 6">103S</strain>
    </source>
</reference>
<dbReference type="PRINTS" id="PR00080">
    <property type="entry name" value="SDRFAMILY"/>
</dbReference>
<evidence type="ECO:0000256" key="3">
    <source>
        <dbReference type="RuleBase" id="RU000363"/>
    </source>
</evidence>
<dbReference type="AlphaFoldDB" id="A0A3S5YD52"/>
<evidence type="ECO:0000256" key="1">
    <source>
        <dbReference type="ARBA" id="ARBA00006484"/>
    </source>
</evidence>
<dbReference type="GO" id="GO:0016491">
    <property type="term" value="F:oxidoreductase activity"/>
    <property type="evidence" value="ECO:0007669"/>
    <property type="project" value="UniProtKB-KW"/>
</dbReference>
<accession>A0A3S5YD52</accession>
<evidence type="ECO:0000259" key="4">
    <source>
        <dbReference type="SMART" id="SM00822"/>
    </source>
</evidence>
<evidence type="ECO:0000256" key="2">
    <source>
        <dbReference type="ARBA" id="ARBA00023002"/>
    </source>
</evidence>
<name>A0A3S5YD52_RHOH1</name>
<dbReference type="KEGG" id="req:REQ_46040"/>
<organism evidence="5">
    <name type="scientific">Rhodococcus hoagii (strain 103S)</name>
    <name type="common">Rhodococcus equi</name>
    <dbReference type="NCBI Taxonomy" id="685727"/>
    <lineage>
        <taxon>Bacteria</taxon>
        <taxon>Bacillati</taxon>
        <taxon>Actinomycetota</taxon>
        <taxon>Actinomycetes</taxon>
        <taxon>Mycobacteriales</taxon>
        <taxon>Nocardiaceae</taxon>
        <taxon>Prescottella</taxon>
    </lineage>
</organism>
<dbReference type="InterPro" id="IPR020904">
    <property type="entry name" value="Sc_DH/Rdtase_CS"/>
</dbReference>
<evidence type="ECO:0000313" key="5">
    <source>
        <dbReference type="EMBL" id="CBH50555.1"/>
    </source>
</evidence>
<dbReference type="EMBL" id="FN563149">
    <property type="protein sequence ID" value="CBH50555.1"/>
    <property type="molecule type" value="Genomic_DNA"/>
</dbReference>
<dbReference type="PROSITE" id="PS00061">
    <property type="entry name" value="ADH_SHORT"/>
    <property type="match status" value="1"/>
</dbReference>
<dbReference type="SMART" id="SM00822">
    <property type="entry name" value="PKS_KR"/>
    <property type="match status" value="1"/>
</dbReference>
<dbReference type="PANTHER" id="PTHR43391">
    <property type="entry name" value="RETINOL DEHYDROGENASE-RELATED"/>
    <property type="match status" value="1"/>
</dbReference>
<dbReference type="InterPro" id="IPR002347">
    <property type="entry name" value="SDR_fam"/>
</dbReference>
<dbReference type="CDD" id="cd05233">
    <property type="entry name" value="SDR_c"/>
    <property type="match status" value="1"/>
</dbReference>
<dbReference type="RefSeq" id="WP_013417600.1">
    <property type="nucleotide sequence ID" value="NC_014659.1"/>
</dbReference>
<gene>
    <name evidence="5" type="ordered locus">REQ_46040</name>
</gene>
<protein>
    <submittedName>
        <fullName evidence="5">Short chain dehydrogenase</fullName>
    </submittedName>
</protein>
<dbReference type="InterPro" id="IPR036291">
    <property type="entry name" value="NAD(P)-bd_dom_sf"/>
</dbReference>
<comment type="similarity">
    <text evidence="1 3">Belongs to the short-chain dehydrogenases/reductases (SDR) family.</text>
</comment>
<keyword evidence="2" id="KW-0560">Oxidoreductase</keyword>